<gene>
    <name evidence="2" type="ORF">MACH26_10570</name>
</gene>
<evidence type="ECO:0000256" key="1">
    <source>
        <dbReference type="SAM" id="Phobius"/>
    </source>
</evidence>
<proteinExistence type="predicted"/>
<dbReference type="InterPro" id="IPR029016">
    <property type="entry name" value="GAF-like_dom_sf"/>
</dbReference>
<keyword evidence="1" id="KW-1133">Transmembrane helix</keyword>
<dbReference type="Gene3D" id="3.30.450.40">
    <property type="match status" value="1"/>
</dbReference>
<dbReference type="Proteomes" id="UP001333710">
    <property type="component" value="Chromosome"/>
</dbReference>
<feature type="transmembrane region" description="Helical" evidence="1">
    <location>
        <begin position="78"/>
        <end position="98"/>
    </location>
</feature>
<protein>
    <recommendedName>
        <fullName evidence="4">GAF domain-containing protein</fullName>
    </recommendedName>
</protein>
<sequence length="327" mass="36774">MRQVLMSYRQLFIAKALWLMALSSLLWCVIVYFVFPPIAWVDVDVLDVIGEASTVIMAGIFSSFIAASNMNESTKVRLVAAMLCMFIGGSADFIDEFFVVRHWPALLENSFKTAAALFTLWGMLSLSREAKSSERRADHFRKVSDHLSLLTQIGQKITRTQKLNDIMEVVHSNISELASFDCFRAMIVEGDKLVPKLSRQPAGSLSLSDEALKVFEMMEQWVTKNQTSLYLFDLLRCSEHYLDNEEQQALLHLMANNPQLQHGSVFVVPIQIDGKLIGMLTLFMARKQALDSEQCHNIESIAAYSAVAIHNALRSEALDSKMAKGKL</sequence>
<evidence type="ECO:0000313" key="2">
    <source>
        <dbReference type="EMBL" id="BDX05536.1"/>
    </source>
</evidence>
<organism evidence="2 3">
    <name type="scientific">Planctobacterium marinum</name>
    <dbReference type="NCBI Taxonomy" id="1631968"/>
    <lineage>
        <taxon>Bacteria</taxon>
        <taxon>Pseudomonadati</taxon>
        <taxon>Pseudomonadota</taxon>
        <taxon>Gammaproteobacteria</taxon>
        <taxon>Alteromonadales</taxon>
        <taxon>Alteromonadaceae</taxon>
        <taxon>Planctobacterium</taxon>
    </lineage>
</organism>
<dbReference type="AlphaFoldDB" id="A0AA48KNH6"/>
<feature type="transmembrane region" description="Helical" evidence="1">
    <location>
        <begin position="47"/>
        <end position="66"/>
    </location>
</feature>
<keyword evidence="1" id="KW-0812">Transmembrane</keyword>
<dbReference type="KEGG" id="pmaw:MACH26_10570"/>
<feature type="transmembrane region" description="Helical" evidence="1">
    <location>
        <begin position="12"/>
        <end position="35"/>
    </location>
</feature>
<dbReference type="SUPFAM" id="SSF55781">
    <property type="entry name" value="GAF domain-like"/>
    <property type="match status" value="1"/>
</dbReference>
<keyword evidence="1" id="KW-0472">Membrane</keyword>
<reference evidence="2" key="1">
    <citation type="submission" date="2023-01" db="EMBL/GenBank/DDBJ databases">
        <title>Complete genome sequence of Planctobacterium marinum strain Dej080120_11.</title>
        <authorList>
            <person name="Ueki S."/>
            <person name="Maruyama F."/>
        </authorList>
    </citation>
    <scope>NUCLEOTIDE SEQUENCE</scope>
    <source>
        <strain evidence="2">Dej080120_11</strain>
    </source>
</reference>
<dbReference type="EMBL" id="AP027272">
    <property type="protein sequence ID" value="BDX05536.1"/>
    <property type="molecule type" value="Genomic_DNA"/>
</dbReference>
<evidence type="ECO:0008006" key="4">
    <source>
        <dbReference type="Google" id="ProtNLM"/>
    </source>
</evidence>
<name>A0AA48KNH6_9ALTE</name>
<evidence type="ECO:0000313" key="3">
    <source>
        <dbReference type="Proteomes" id="UP001333710"/>
    </source>
</evidence>
<keyword evidence="3" id="KW-1185">Reference proteome</keyword>
<accession>A0AA48KNH6</accession>